<dbReference type="RefSeq" id="WP_322809691.1">
    <property type="nucleotide sequence ID" value="NZ_JAVBVO010000005.1"/>
</dbReference>
<protein>
    <recommendedName>
        <fullName evidence="4">DUF3784 domain-containing protein</fullName>
    </recommendedName>
</protein>
<keyword evidence="1" id="KW-0472">Membrane</keyword>
<dbReference type="EMBL" id="JAVBVO010000005">
    <property type="protein sequence ID" value="MDZ5760481.1"/>
    <property type="molecule type" value="Genomic_DNA"/>
</dbReference>
<keyword evidence="1" id="KW-1133">Transmembrane helix</keyword>
<name>A0AAW9K3X1_CARML</name>
<reference evidence="2" key="1">
    <citation type="submission" date="2023-08" db="EMBL/GenBank/DDBJ databases">
        <title>Genomic characterization of piscicolin 126 produced by Carnobacterium maltaromaticum CM22 strain isolated from salmon (Salmo salar).</title>
        <authorList>
            <person name="Gonzalez-Gragera E."/>
            <person name="Garcia-Lopez J.D."/>
            <person name="Teso-Perez C."/>
            <person name="Gimenez-Hernandez I."/>
            <person name="Peralta-Sanchez J.M."/>
            <person name="Valdivia E."/>
            <person name="Montalban-Lopez M."/>
            <person name="Martin-Platero A.M."/>
            <person name="Banos A."/>
            <person name="Martinez-Bueno M."/>
        </authorList>
    </citation>
    <scope>NUCLEOTIDE SEQUENCE</scope>
    <source>
        <strain evidence="2">CM22</strain>
    </source>
</reference>
<dbReference type="AlphaFoldDB" id="A0AAW9K3X1"/>
<keyword evidence="1" id="KW-0812">Transmembrane</keyword>
<dbReference type="Proteomes" id="UP001290462">
    <property type="component" value="Unassembled WGS sequence"/>
</dbReference>
<feature type="transmembrane region" description="Helical" evidence="1">
    <location>
        <begin position="14"/>
        <end position="34"/>
    </location>
</feature>
<gene>
    <name evidence="2" type="ORF">RAK27_17715</name>
</gene>
<accession>A0AAW9K3X1</accession>
<evidence type="ECO:0008006" key="4">
    <source>
        <dbReference type="Google" id="ProtNLM"/>
    </source>
</evidence>
<organism evidence="2 3">
    <name type="scientific">Carnobacterium maltaromaticum</name>
    <name type="common">Carnobacterium piscicola</name>
    <dbReference type="NCBI Taxonomy" id="2751"/>
    <lineage>
        <taxon>Bacteria</taxon>
        <taxon>Bacillati</taxon>
        <taxon>Bacillota</taxon>
        <taxon>Bacilli</taxon>
        <taxon>Lactobacillales</taxon>
        <taxon>Carnobacteriaceae</taxon>
        <taxon>Carnobacterium</taxon>
    </lineage>
</organism>
<feature type="transmembrane region" description="Helical" evidence="1">
    <location>
        <begin position="61"/>
        <end position="81"/>
    </location>
</feature>
<evidence type="ECO:0000313" key="2">
    <source>
        <dbReference type="EMBL" id="MDZ5760481.1"/>
    </source>
</evidence>
<sequence length="117" mass="12901">MIVLLTARSDSDNAGIAMLLLTSLILFILGRLIYKGKMLWILAKEPKGNPSKLKIQQQFRLARRVGSSAIWAAVVTLFGGLSSIRVSSDSLHTLFFSAFIFSIVGPTIYLTQKTNRS</sequence>
<evidence type="ECO:0000313" key="3">
    <source>
        <dbReference type="Proteomes" id="UP001290462"/>
    </source>
</evidence>
<feature type="transmembrane region" description="Helical" evidence="1">
    <location>
        <begin position="93"/>
        <end position="111"/>
    </location>
</feature>
<evidence type="ECO:0000256" key="1">
    <source>
        <dbReference type="SAM" id="Phobius"/>
    </source>
</evidence>
<comment type="caution">
    <text evidence="2">The sequence shown here is derived from an EMBL/GenBank/DDBJ whole genome shotgun (WGS) entry which is preliminary data.</text>
</comment>
<proteinExistence type="predicted"/>